<keyword evidence="3" id="KW-0274">FAD</keyword>
<dbReference type="InterPro" id="IPR023753">
    <property type="entry name" value="FAD/NAD-binding_dom"/>
</dbReference>
<dbReference type="GO" id="GO:0016651">
    <property type="term" value="F:oxidoreductase activity, acting on NAD(P)H"/>
    <property type="evidence" value="ECO:0007669"/>
    <property type="project" value="TreeGrafter"/>
</dbReference>
<dbReference type="Gene3D" id="3.50.50.60">
    <property type="entry name" value="FAD/NAD(P)-binding domain"/>
    <property type="match status" value="2"/>
</dbReference>
<feature type="domain" description="FAD/NAD(P)-binding" evidence="5">
    <location>
        <begin position="5"/>
        <end position="294"/>
    </location>
</feature>
<dbReference type="InterPro" id="IPR050446">
    <property type="entry name" value="FAD-oxidoreductase/Apoptosis"/>
</dbReference>
<protein>
    <submittedName>
        <fullName evidence="6">Ferredoxin reductase</fullName>
    </submittedName>
</protein>
<keyword evidence="4" id="KW-0560">Oxidoreductase</keyword>
<dbReference type="InterPro" id="IPR036188">
    <property type="entry name" value="FAD/NAD-bd_sf"/>
</dbReference>
<dbReference type="PANTHER" id="PTHR43557:SF2">
    <property type="entry name" value="RIESKE DOMAIN-CONTAINING PROTEIN-RELATED"/>
    <property type="match status" value="1"/>
</dbReference>
<evidence type="ECO:0000256" key="4">
    <source>
        <dbReference type="ARBA" id="ARBA00023002"/>
    </source>
</evidence>
<dbReference type="AlphaFoldDB" id="A0A2K9DQC7"/>
<evidence type="ECO:0000256" key="1">
    <source>
        <dbReference type="ARBA" id="ARBA00001974"/>
    </source>
</evidence>
<name>A0A2K9DQC7_9MICO</name>
<evidence type="ECO:0000313" key="7">
    <source>
        <dbReference type="Proteomes" id="UP000233276"/>
    </source>
</evidence>
<organism evidence="6 7">
    <name type="scientific">Microbacterium hominis</name>
    <dbReference type="NCBI Taxonomy" id="162426"/>
    <lineage>
        <taxon>Bacteria</taxon>
        <taxon>Bacillati</taxon>
        <taxon>Actinomycetota</taxon>
        <taxon>Actinomycetes</taxon>
        <taxon>Micrococcales</taxon>
        <taxon>Microbacteriaceae</taxon>
        <taxon>Microbacterium</taxon>
    </lineage>
</organism>
<accession>A0A2K9DQC7</accession>
<evidence type="ECO:0000313" key="6">
    <source>
        <dbReference type="EMBL" id="AUG28054.1"/>
    </source>
</evidence>
<keyword evidence="2" id="KW-0285">Flavoprotein</keyword>
<evidence type="ECO:0000259" key="5">
    <source>
        <dbReference type="Pfam" id="PF07992"/>
    </source>
</evidence>
<reference evidence="6 7" key="1">
    <citation type="submission" date="2017-12" db="EMBL/GenBank/DDBJ databases">
        <title>Isolation and characterization of estrogens degradatiion strain Microbacterium hominis SJTG1.</title>
        <authorList>
            <person name="Xiong W."/>
            <person name="Yin C."/>
            <person name="Zheng D."/>
            <person name="Liang R."/>
        </authorList>
    </citation>
    <scope>NUCLEOTIDE SEQUENCE [LARGE SCALE GENOMIC DNA]</scope>
    <source>
        <strain evidence="6 7">SJTG1</strain>
    </source>
</reference>
<evidence type="ECO:0000256" key="2">
    <source>
        <dbReference type="ARBA" id="ARBA00022630"/>
    </source>
</evidence>
<gene>
    <name evidence="6" type="ORF">CXR34_00315</name>
</gene>
<dbReference type="PRINTS" id="PR00411">
    <property type="entry name" value="PNDRDTASEI"/>
</dbReference>
<proteinExistence type="predicted"/>
<dbReference type="Pfam" id="PF07992">
    <property type="entry name" value="Pyr_redox_2"/>
    <property type="match status" value="1"/>
</dbReference>
<evidence type="ECO:0000256" key="3">
    <source>
        <dbReference type="ARBA" id="ARBA00022827"/>
    </source>
</evidence>
<dbReference type="RefSeq" id="WP_067119688.1">
    <property type="nucleotide sequence ID" value="NZ_CP025299.1"/>
</dbReference>
<sequence>MPTHHVLILGAGAAGVAAATALARHEDIHVTLVGRTHETPYIRMHITGVAFGPTLPETIHAPLPPVTVLADTATHLDPISRIVHLASGAQLRYDAVIIATGSRPDTLTPGLPGRHTPAARHQVVTLHSIQDAQQIREHLTRTAGPSRVAIYGGGFTGAETASALHAAGHHVALISRSRIPGRASFGAQIAAHITGIHRGKITTFLGRTITAVRDRSPLLGITLDDTTTLSADLLITALGNAPTAPGPFSSGVPVDDRLRSTAPHVYAAGSTAIHRDDHLGIWRLDHWADAAAQGQHAAAAVLHDRTGAADPGPYRPRSSYTSLIHGTAITGIGYTMTPATEGQGPGPGTLVTHTLNGALVGVSGVDAVATVHETAQHLHESAA</sequence>
<comment type="cofactor">
    <cofactor evidence="1">
        <name>FAD</name>
        <dbReference type="ChEBI" id="CHEBI:57692"/>
    </cofactor>
</comment>
<dbReference type="EMBL" id="CP025299">
    <property type="protein sequence ID" value="AUG28054.1"/>
    <property type="molecule type" value="Genomic_DNA"/>
</dbReference>
<dbReference type="Proteomes" id="UP000233276">
    <property type="component" value="Chromosome"/>
</dbReference>
<dbReference type="PANTHER" id="PTHR43557">
    <property type="entry name" value="APOPTOSIS-INDUCING FACTOR 1"/>
    <property type="match status" value="1"/>
</dbReference>
<dbReference type="PRINTS" id="PR00368">
    <property type="entry name" value="FADPNR"/>
</dbReference>
<dbReference type="KEGG" id="mhos:CXR34_00315"/>
<dbReference type="GO" id="GO:0005737">
    <property type="term" value="C:cytoplasm"/>
    <property type="evidence" value="ECO:0007669"/>
    <property type="project" value="TreeGrafter"/>
</dbReference>
<dbReference type="SUPFAM" id="SSF51905">
    <property type="entry name" value="FAD/NAD(P)-binding domain"/>
    <property type="match status" value="2"/>
</dbReference>